<reference evidence="14" key="1">
    <citation type="submission" date="2021-01" db="EMBL/GenBank/DDBJ databases">
        <authorList>
            <person name="Corre E."/>
            <person name="Pelletier E."/>
            <person name="Niang G."/>
            <person name="Scheremetjew M."/>
            <person name="Finn R."/>
            <person name="Kale V."/>
            <person name="Holt S."/>
            <person name="Cochrane G."/>
            <person name="Meng A."/>
            <person name="Brown T."/>
            <person name="Cohen L."/>
        </authorList>
    </citation>
    <scope>NUCLEOTIDE SEQUENCE</scope>
    <source>
        <strain evidence="14">CCMP1205</strain>
    </source>
</reference>
<dbReference type="EMBL" id="HBHL01013202">
    <property type="protein sequence ID" value="CAD9719814.1"/>
    <property type="molecule type" value="Transcribed_RNA"/>
</dbReference>
<dbReference type="GO" id="GO:0016887">
    <property type="term" value="F:ATP hydrolysis activity"/>
    <property type="evidence" value="ECO:0007669"/>
    <property type="project" value="InterPro"/>
</dbReference>
<keyword evidence="7" id="KW-0460">Magnesium</keyword>
<dbReference type="SUPFAM" id="SSF81653">
    <property type="entry name" value="Calcium ATPase, transduction domain A"/>
    <property type="match status" value="1"/>
</dbReference>
<dbReference type="InterPro" id="IPR044492">
    <property type="entry name" value="P_typ_ATPase_HD_dom"/>
</dbReference>
<dbReference type="GO" id="GO:0019829">
    <property type="term" value="F:ATPase-coupled monoatomic cation transmembrane transporter activity"/>
    <property type="evidence" value="ECO:0007669"/>
    <property type="project" value="InterPro"/>
</dbReference>
<organism evidence="14">
    <name type="scientific">Chloropicon primus</name>
    <dbReference type="NCBI Taxonomy" id="1764295"/>
    <lineage>
        <taxon>Eukaryota</taxon>
        <taxon>Viridiplantae</taxon>
        <taxon>Chlorophyta</taxon>
        <taxon>Chloropicophyceae</taxon>
        <taxon>Chloropicales</taxon>
        <taxon>Chloropicaceae</taxon>
        <taxon>Chloropicon</taxon>
    </lineage>
</organism>
<dbReference type="SFLD" id="SFLDG00002">
    <property type="entry name" value="C1.7:_P-type_atpase_like"/>
    <property type="match status" value="1"/>
</dbReference>
<feature type="region of interest" description="Disordered" evidence="12">
    <location>
        <begin position="1"/>
        <end position="37"/>
    </location>
</feature>
<comment type="similarity">
    <text evidence="2 11">Belongs to the cation transport ATPase (P-type) (TC 3.A.3) family. Type IB subfamily.</text>
</comment>
<sequence>MAVRVATSRQVGTPRRRSLAPPPPPPPLDRRQGSPLVGVKRGRLVLASARGIGHRHGDGCHLGCGHRRGMGWSVRDEEGKTKTKARGLEEQIEEALTASSSFSEQDFEDMDMDLQVAGSLSSSSSCCGSHCEDLEEPQVTQNLRRVFDALRLTDYAGYVKERIGFTVASGVLLVLAGLLSYVGGNGVAGAAQNVLWSRLGRACLCSVYGILGVPALLDLSYNLVAFRINIHVLTMLAVFGTVVIGSPLEGALLLVLFEFAHAVEDKLTSAARGDLTSLLESTPKVAVTVSVNQADYSPKYDTEKSVRVESVSPGKYVVVKAGDIVPLDGTIVYGKSLITSENITGESLPYTKVVGDCIPAGARSVDGTIVLRTLKNVEESTPMRILKLTKAAQIKKPGISMFLDSWLDMYSKAVLVCTLAVSLALPLVGVPVLGTNGSVYRAAAFLAAAAPCALVMTPLAYISAISAIARRGVIVRGGKVIDALSSCDTVALDKTGTLTEGKLECIGITRIPSSNGLSEPHMMSPLEDTESLSLALAVSQGSTHPISRAVKKCSARAEAQNGFKTQDFRMIPGHGVEAVVENGERNYKLQFGSIDYVSKYLSEASSRQLDSLVEASGKDKVIAVLHAQPQSRGEAQSQGEMTSLFFFTDKVRSASATAVDTLQSVYKGKRLDVLMLTGDREANAMHVADKLGIKKVYASLLPEDKVRYVEEMRSDVSKSGHIAFVGDGINDAPALATADVGIAFANSTTAAAASAADVIVLKEGGDHISSLPYIFRVARKTKTIIKQNLILAVVSIVAATLPSVAGKFPLWLSVSIHEGSTLLVALNSLRCLLPESKWWVGAALLVTALMVPGFYFSKVMQIGVSLSQLGLGLSLGGLALMLESASAGLFAGALHSLTGPDHLAALAPLSMGRTTLAAGFLGGLWGFGHSMGQLFFGALFILLKSKLTLQLDLIENFAGAAVGLTLIAIGYVGYKEAKNFNFDRMRKEGGKKGKVLSKFSLATFGTGFLHGLSPDAIFPILPAITMNTKACAFAFVVSFLFGTIASMASYTAFIGVGSSALAQKSPDITRKVSMGSSFVAVFLGVALVLSAIFGIDLLQMGGH</sequence>
<dbReference type="InterPro" id="IPR027256">
    <property type="entry name" value="P-typ_ATPase_IB"/>
</dbReference>
<dbReference type="SFLD" id="SFLDS00003">
    <property type="entry name" value="Haloacid_Dehalogenase"/>
    <property type="match status" value="1"/>
</dbReference>
<keyword evidence="4 11" id="KW-0479">Metal-binding</keyword>
<evidence type="ECO:0000256" key="8">
    <source>
        <dbReference type="ARBA" id="ARBA00022967"/>
    </source>
</evidence>
<keyword evidence="6 11" id="KW-0067">ATP-binding</keyword>
<dbReference type="InterPro" id="IPR051949">
    <property type="entry name" value="Cation_Transport_ATPase"/>
</dbReference>
<feature type="transmembrane region" description="Helical" evidence="11">
    <location>
        <begin position="957"/>
        <end position="974"/>
    </location>
</feature>
<dbReference type="SUPFAM" id="SSF81660">
    <property type="entry name" value="Metal cation-transporting ATPase, ATP-binding domain N"/>
    <property type="match status" value="1"/>
</dbReference>
<proteinExistence type="inferred from homology"/>
<dbReference type="InterPro" id="IPR036412">
    <property type="entry name" value="HAD-like_sf"/>
</dbReference>
<dbReference type="PANTHER" id="PTHR43079">
    <property type="entry name" value="PROBABLE CADMIUM/ZINC-TRANSPORTING ATPASE HMA1"/>
    <property type="match status" value="1"/>
</dbReference>
<protein>
    <recommendedName>
        <fullName evidence="13">P-type ATPase A domain-containing protein</fullName>
    </recommendedName>
</protein>
<dbReference type="Gene3D" id="2.70.150.10">
    <property type="entry name" value="Calcium-transporting ATPase, cytoplasmic transduction domain A"/>
    <property type="match status" value="1"/>
</dbReference>
<gene>
    <name evidence="14" type="ORF">CPRI1469_LOCUS8680</name>
</gene>
<dbReference type="InterPro" id="IPR023214">
    <property type="entry name" value="HAD_sf"/>
</dbReference>
<evidence type="ECO:0000256" key="2">
    <source>
        <dbReference type="ARBA" id="ARBA00006024"/>
    </source>
</evidence>
<dbReference type="SFLD" id="SFLDF00027">
    <property type="entry name" value="p-type_atpase"/>
    <property type="match status" value="1"/>
</dbReference>
<feature type="domain" description="P-type ATPase A" evidence="13">
    <location>
        <begin position="301"/>
        <end position="389"/>
    </location>
</feature>
<dbReference type="PANTHER" id="PTHR43079:SF1">
    <property type="entry name" value="CADMIUM_ZINC-TRANSPORTING ATPASE HMA1, CHLOROPLASTIC-RELATED"/>
    <property type="match status" value="1"/>
</dbReference>
<dbReference type="NCBIfam" id="TIGR01494">
    <property type="entry name" value="ATPase_P-type"/>
    <property type="match status" value="2"/>
</dbReference>
<accession>A0A7S2T7U2</accession>
<keyword evidence="9 11" id="KW-1133">Transmembrane helix</keyword>
<dbReference type="Pfam" id="PF00702">
    <property type="entry name" value="Hydrolase"/>
    <property type="match status" value="1"/>
</dbReference>
<evidence type="ECO:0000313" key="14">
    <source>
        <dbReference type="EMBL" id="CAD9719814.1"/>
    </source>
</evidence>
<dbReference type="GO" id="GO:0016020">
    <property type="term" value="C:membrane"/>
    <property type="evidence" value="ECO:0007669"/>
    <property type="project" value="UniProtKB-SubCell"/>
</dbReference>
<evidence type="ECO:0000256" key="9">
    <source>
        <dbReference type="ARBA" id="ARBA00022989"/>
    </source>
</evidence>
<evidence type="ECO:0000256" key="5">
    <source>
        <dbReference type="ARBA" id="ARBA00022741"/>
    </source>
</evidence>
<dbReference type="InterPro" id="IPR008250">
    <property type="entry name" value="ATPase_P-typ_transduc_dom_A_sf"/>
</dbReference>
<feature type="transmembrane region" description="Helical" evidence="11">
    <location>
        <begin position="1077"/>
        <end position="1095"/>
    </location>
</feature>
<keyword evidence="10 11" id="KW-0472">Membrane</keyword>
<dbReference type="InterPro" id="IPR001757">
    <property type="entry name" value="P_typ_ATPase"/>
</dbReference>
<evidence type="ECO:0000256" key="7">
    <source>
        <dbReference type="ARBA" id="ARBA00022842"/>
    </source>
</evidence>
<dbReference type="NCBIfam" id="TIGR01525">
    <property type="entry name" value="ATPase-IB_hvy"/>
    <property type="match status" value="1"/>
</dbReference>
<feature type="transmembrane region" description="Helical" evidence="11">
    <location>
        <begin position="789"/>
        <end position="812"/>
    </location>
</feature>
<feature type="transmembrane region" description="Helical" evidence="11">
    <location>
        <begin position="203"/>
        <end position="224"/>
    </location>
</feature>
<feature type="transmembrane region" description="Helical" evidence="11">
    <location>
        <begin position="1032"/>
        <end position="1056"/>
    </location>
</feature>
<dbReference type="Gene3D" id="3.40.50.1000">
    <property type="entry name" value="HAD superfamily/HAD-like"/>
    <property type="match status" value="1"/>
</dbReference>
<evidence type="ECO:0000256" key="10">
    <source>
        <dbReference type="ARBA" id="ARBA00023136"/>
    </source>
</evidence>
<feature type="transmembrane region" description="Helical" evidence="11">
    <location>
        <begin position="163"/>
        <end position="182"/>
    </location>
</feature>
<evidence type="ECO:0000256" key="1">
    <source>
        <dbReference type="ARBA" id="ARBA00004141"/>
    </source>
</evidence>
<feature type="transmembrane region" description="Helical" evidence="11">
    <location>
        <begin position="230"/>
        <end position="257"/>
    </location>
</feature>
<dbReference type="Gene3D" id="3.40.1110.10">
    <property type="entry name" value="Calcium-transporting ATPase, cytoplasmic domain N"/>
    <property type="match status" value="1"/>
</dbReference>
<evidence type="ECO:0000256" key="3">
    <source>
        <dbReference type="ARBA" id="ARBA00022692"/>
    </source>
</evidence>
<evidence type="ECO:0000256" key="4">
    <source>
        <dbReference type="ARBA" id="ARBA00022723"/>
    </source>
</evidence>
<keyword evidence="8" id="KW-1278">Translocase</keyword>
<keyword evidence="5 11" id="KW-0547">Nucleotide-binding</keyword>
<evidence type="ECO:0000259" key="13">
    <source>
        <dbReference type="Pfam" id="PF00122"/>
    </source>
</evidence>
<keyword evidence="3 11" id="KW-0812">Transmembrane</keyword>
<dbReference type="PRINTS" id="PR00119">
    <property type="entry name" value="CATATPASE"/>
</dbReference>
<dbReference type="InterPro" id="IPR018303">
    <property type="entry name" value="ATPase_P-typ_P_site"/>
</dbReference>
<feature type="transmembrane region" description="Helical" evidence="11">
    <location>
        <begin position="439"/>
        <end position="462"/>
    </location>
</feature>
<dbReference type="GO" id="GO:0046872">
    <property type="term" value="F:metal ion binding"/>
    <property type="evidence" value="ECO:0007669"/>
    <property type="project" value="UniProtKB-KW"/>
</dbReference>
<feature type="transmembrane region" description="Helical" evidence="11">
    <location>
        <begin position="838"/>
        <end position="857"/>
    </location>
</feature>
<feature type="transmembrane region" description="Helical" evidence="11">
    <location>
        <begin position="413"/>
        <end position="433"/>
    </location>
</feature>
<feature type="transmembrane region" description="Helical" evidence="11">
    <location>
        <begin position="995"/>
        <end position="1012"/>
    </location>
</feature>
<dbReference type="SUPFAM" id="SSF56784">
    <property type="entry name" value="HAD-like"/>
    <property type="match status" value="1"/>
</dbReference>
<dbReference type="GO" id="GO:0005524">
    <property type="term" value="F:ATP binding"/>
    <property type="evidence" value="ECO:0007669"/>
    <property type="project" value="UniProtKB-UniRule"/>
</dbReference>
<evidence type="ECO:0000256" key="12">
    <source>
        <dbReference type="SAM" id="MobiDB-lite"/>
    </source>
</evidence>
<dbReference type="PROSITE" id="PS00154">
    <property type="entry name" value="ATPASE_E1_E2"/>
    <property type="match status" value="1"/>
</dbReference>
<evidence type="ECO:0000256" key="11">
    <source>
        <dbReference type="RuleBase" id="RU362081"/>
    </source>
</evidence>
<dbReference type="Pfam" id="PF00122">
    <property type="entry name" value="E1-E2_ATPase"/>
    <property type="match status" value="1"/>
</dbReference>
<name>A0A7S2T7U2_9CHLO</name>
<evidence type="ECO:0000256" key="6">
    <source>
        <dbReference type="ARBA" id="ARBA00022840"/>
    </source>
</evidence>
<dbReference type="AlphaFoldDB" id="A0A7S2T7U2"/>
<dbReference type="InterPro" id="IPR059000">
    <property type="entry name" value="ATPase_P-type_domA"/>
</dbReference>
<comment type="subcellular location">
    <subcellularLocation>
        <location evidence="1">Membrane</location>
        <topology evidence="1">Multi-pass membrane protein</topology>
    </subcellularLocation>
</comment>
<dbReference type="InterPro" id="IPR023299">
    <property type="entry name" value="ATPase_P-typ_cyto_dom_N"/>
</dbReference>